<organism evidence="1">
    <name type="scientific">marine sediment metagenome</name>
    <dbReference type="NCBI Taxonomy" id="412755"/>
    <lineage>
        <taxon>unclassified sequences</taxon>
        <taxon>metagenomes</taxon>
        <taxon>ecological metagenomes</taxon>
    </lineage>
</organism>
<accession>X1TVQ8</accession>
<gene>
    <name evidence="1" type="ORF">S12H4_26697</name>
</gene>
<comment type="caution">
    <text evidence="1">The sequence shown here is derived from an EMBL/GenBank/DDBJ whole genome shotgun (WGS) entry which is preliminary data.</text>
</comment>
<sequence>MPLADLLVELFKVKTRAVENPRAVTTATATAQMILANNPNRLAWTMINLGGNPCYIGLTREVSASNGVRLDINGGHAGEIWNEDFQETAWAVWIISPDGDSNCYSKEVVEY</sequence>
<dbReference type="EMBL" id="BARW01015173">
    <property type="protein sequence ID" value="GAI91650.1"/>
    <property type="molecule type" value="Genomic_DNA"/>
</dbReference>
<reference evidence="1" key="1">
    <citation type="journal article" date="2014" name="Front. Microbiol.">
        <title>High frequency of phylogenetically diverse reductive dehalogenase-homologous genes in deep subseafloor sedimentary metagenomes.</title>
        <authorList>
            <person name="Kawai M."/>
            <person name="Futagami T."/>
            <person name="Toyoda A."/>
            <person name="Takaki Y."/>
            <person name="Nishi S."/>
            <person name="Hori S."/>
            <person name="Arai W."/>
            <person name="Tsubouchi T."/>
            <person name="Morono Y."/>
            <person name="Uchiyama I."/>
            <person name="Ito T."/>
            <person name="Fujiyama A."/>
            <person name="Inagaki F."/>
            <person name="Takami H."/>
        </authorList>
    </citation>
    <scope>NUCLEOTIDE SEQUENCE</scope>
    <source>
        <strain evidence="1">Expedition CK06-06</strain>
    </source>
</reference>
<dbReference type="AlphaFoldDB" id="X1TVQ8"/>
<protein>
    <submittedName>
        <fullName evidence="1">Uncharacterized protein</fullName>
    </submittedName>
</protein>
<proteinExistence type="predicted"/>
<evidence type="ECO:0000313" key="1">
    <source>
        <dbReference type="EMBL" id="GAI91650.1"/>
    </source>
</evidence>
<name>X1TVQ8_9ZZZZ</name>